<dbReference type="Pfam" id="PF00817">
    <property type="entry name" value="IMS"/>
    <property type="match status" value="1"/>
</dbReference>
<dbReference type="CDD" id="cd03468">
    <property type="entry name" value="PolY_like"/>
    <property type="match status" value="1"/>
</dbReference>
<keyword evidence="1" id="KW-0227">DNA damage</keyword>
<dbReference type="AlphaFoldDB" id="A0A7W8HLS3"/>
<dbReference type="Gene3D" id="3.40.1170.60">
    <property type="match status" value="1"/>
</dbReference>
<comment type="caution">
    <text evidence="3">The sequence shown here is derived from an EMBL/GenBank/DDBJ whole genome shotgun (WGS) entry which is preliminary data.</text>
</comment>
<accession>A0A7W8HLS3</accession>
<evidence type="ECO:0000256" key="1">
    <source>
        <dbReference type="ARBA" id="ARBA00022763"/>
    </source>
</evidence>
<dbReference type="PANTHER" id="PTHR35369:SF2">
    <property type="entry name" value="BLR3025 PROTEIN"/>
    <property type="match status" value="1"/>
</dbReference>
<organism evidence="3 4">
    <name type="scientific">Quisquiliibacterium transsilvanicum</name>
    <dbReference type="NCBI Taxonomy" id="1549638"/>
    <lineage>
        <taxon>Bacteria</taxon>
        <taxon>Pseudomonadati</taxon>
        <taxon>Pseudomonadota</taxon>
        <taxon>Betaproteobacteria</taxon>
        <taxon>Burkholderiales</taxon>
        <taxon>Burkholderiaceae</taxon>
        <taxon>Quisquiliibacterium</taxon>
    </lineage>
</organism>
<dbReference type="GO" id="GO:0006281">
    <property type="term" value="P:DNA repair"/>
    <property type="evidence" value="ECO:0007669"/>
    <property type="project" value="InterPro"/>
</dbReference>
<evidence type="ECO:0000313" key="4">
    <source>
        <dbReference type="Proteomes" id="UP000532440"/>
    </source>
</evidence>
<reference evidence="3 4" key="1">
    <citation type="submission" date="2020-08" db="EMBL/GenBank/DDBJ databases">
        <title>Genomic Encyclopedia of Type Strains, Phase IV (KMG-IV): sequencing the most valuable type-strain genomes for metagenomic binning, comparative biology and taxonomic classification.</title>
        <authorList>
            <person name="Goeker M."/>
        </authorList>
    </citation>
    <scope>NUCLEOTIDE SEQUENCE [LARGE SCALE GENOMIC DNA]</scope>
    <source>
        <strain evidence="3 4">DSM 29781</strain>
    </source>
</reference>
<evidence type="ECO:0000313" key="3">
    <source>
        <dbReference type="EMBL" id="MBB5273726.1"/>
    </source>
</evidence>
<proteinExistence type="predicted"/>
<protein>
    <submittedName>
        <fullName evidence="3">Protein ImuB</fullName>
    </submittedName>
</protein>
<dbReference type="SUPFAM" id="SSF56672">
    <property type="entry name" value="DNA/RNA polymerases"/>
    <property type="match status" value="1"/>
</dbReference>
<gene>
    <name evidence="3" type="ORF">HNQ70_003757</name>
</gene>
<dbReference type="PANTHER" id="PTHR35369">
    <property type="entry name" value="BLR3025 PROTEIN-RELATED"/>
    <property type="match status" value="1"/>
</dbReference>
<dbReference type="EMBL" id="JACHGB010000008">
    <property type="protein sequence ID" value="MBB5273726.1"/>
    <property type="molecule type" value="Genomic_DNA"/>
</dbReference>
<dbReference type="RefSeq" id="WP_183970594.1">
    <property type="nucleotide sequence ID" value="NZ_BAABEW010000013.1"/>
</dbReference>
<name>A0A7W8HLS3_9BURK</name>
<dbReference type="Proteomes" id="UP000532440">
    <property type="component" value="Unassembled WGS sequence"/>
</dbReference>
<dbReference type="InterPro" id="IPR001126">
    <property type="entry name" value="UmuC"/>
</dbReference>
<feature type="domain" description="UmuC" evidence="2">
    <location>
        <begin position="12"/>
        <end position="158"/>
    </location>
</feature>
<evidence type="ECO:0000259" key="2">
    <source>
        <dbReference type="Pfam" id="PF00817"/>
    </source>
</evidence>
<keyword evidence="4" id="KW-1185">Reference proteome</keyword>
<dbReference type="InterPro" id="IPR050356">
    <property type="entry name" value="SulA_CellDiv_inhibitor"/>
</dbReference>
<dbReference type="InterPro" id="IPR043502">
    <property type="entry name" value="DNA/RNA_pol_sf"/>
</dbReference>
<sequence length="501" mass="54743">MLWFAIYLPCLSSEAMRCPEADREPVAVCGRLTVLQANAQARALGVEPGLRRATALALAPGLLLIERDEVREHEALRQVACWALQFTPSVCLQAGTPDIHDSGKQASATPLGLLLEVEPSLRLFGGQEALLARIRNGLSEQGLTAQIASAPVAAGAWLLARHRDGLDAGTDARLRTQLAALPAVLLEQARPHLGALESIGARTVGDLCTLPRAGLARRFGSALLSELDRAFGREPEAHRWFEAPRVFHARLELLAEVAGAEALLYAARRLVAQLAGWLAARHAAVSAFELHGEHDDLPASVFSVRLSEASRDASRLLGVLRETLGARRLPAPVHTLVLRCDEVVPLAPPDGSLFPMPAAVREELGRLIERLQARLGREQVQRIRVAADHRPEMAHRFETVDEFPGTRGHGATLRDGGLPRPLWLLSRPQALPERQGRPWSEGPLALLAGPERIESGWWDGGLVQRDYFIAADETGRMLWIYRQRLADLDGRQGWFVHGSFG</sequence>